<reference evidence="14" key="2">
    <citation type="submission" date="2025-09" db="UniProtKB">
        <authorList>
            <consortium name="Ensembl"/>
        </authorList>
    </citation>
    <scope>IDENTIFICATION</scope>
</reference>
<evidence type="ECO:0000256" key="4">
    <source>
        <dbReference type="ARBA" id="ARBA00022448"/>
    </source>
</evidence>
<feature type="transmembrane region" description="Helical" evidence="13">
    <location>
        <begin position="495"/>
        <end position="515"/>
    </location>
</feature>
<reference evidence="14" key="1">
    <citation type="submission" date="2025-08" db="UniProtKB">
        <authorList>
            <consortium name="Ensembl"/>
        </authorList>
    </citation>
    <scope>IDENTIFICATION</scope>
</reference>
<keyword evidence="5" id="KW-0050">Antiport</keyword>
<evidence type="ECO:0000313" key="15">
    <source>
        <dbReference type="Proteomes" id="UP000472277"/>
    </source>
</evidence>
<evidence type="ECO:0000256" key="13">
    <source>
        <dbReference type="RuleBase" id="RU368066"/>
    </source>
</evidence>
<keyword evidence="8 13" id="KW-1133">Transmembrane helix</keyword>
<evidence type="ECO:0000256" key="12">
    <source>
        <dbReference type="ARBA" id="ARBA00036880"/>
    </source>
</evidence>
<dbReference type="GO" id="GO:0015871">
    <property type="term" value="P:choline transport"/>
    <property type="evidence" value="ECO:0007669"/>
    <property type="project" value="TreeGrafter"/>
</dbReference>
<evidence type="ECO:0000256" key="11">
    <source>
        <dbReference type="ARBA" id="ARBA00035093"/>
    </source>
</evidence>
<dbReference type="GO" id="GO:0090422">
    <property type="term" value="F:thiamine pyrophosphate transmembrane transporter activity"/>
    <property type="evidence" value="ECO:0007669"/>
    <property type="project" value="TreeGrafter"/>
</dbReference>
<evidence type="ECO:0000256" key="9">
    <source>
        <dbReference type="ARBA" id="ARBA00023136"/>
    </source>
</evidence>
<comment type="catalytic activity">
    <reaction evidence="12">
        <text>thiamine diphosphate(out) = thiamine diphosphate(in)</text>
        <dbReference type="Rhea" id="RHEA:75471"/>
        <dbReference type="ChEBI" id="CHEBI:58937"/>
    </reaction>
</comment>
<keyword evidence="15" id="KW-1185">Reference proteome</keyword>
<comment type="catalytic activity">
    <reaction evidence="11">
        <text>choline(out) + n H(+)(in) = choline(in) + n H(+)(out)</text>
        <dbReference type="Rhea" id="RHEA:75463"/>
        <dbReference type="ChEBI" id="CHEBI:15354"/>
        <dbReference type="ChEBI" id="CHEBI:15378"/>
    </reaction>
</comment>
<feature type="transmembrane region" description="Helical" evidence="13">
    <location>
        <begin position="341"/>
        <end position="372"/>
    </location>
</feature>
<accession>A0A674B0U6</accession>
<name>A0A674B0U6_SALTR</name>
<dbReference type="InterPro" id="IPR007603">
    <property type="entry name" value="Choline_transptr-like"/>
</dbReference>
<dbReference type="GO" id="GO:0016324">
    <property type="term" value="C:apical plasma membrane"/>
    <property type="evidence" value="ECO:0007669"/>
    <property type="project" value="UniProtKB-SubCell"/>
</dbReference>
<dbReference type="PANTHER" id="PTHR12385">
    <property type="entry name" value="CHOLINE TRANSPORTER-LIKE (SLC FAMILY 44)"/>
    <property type="match status" value="1"/>
</dbReference>
<evidence type="ECO:0000256" key="5">
    <source>
        <dbReference type="ARBA" id="ARBA00022449"/>
    </source>
</evidence>
<feature type="transmembrane region" description="Helical" evidence="13">
    <location>
        <begin position="155"/>
        <end position="176"/>
    </location>
</feature>
<keyword evidence="9 13" id="KW-0472">Membrane</keyword>
<dbReference type="Ensembl" id="ENSSTUT00000068800.1">
    <property type="protein sequence ID" value="ENSSTUP00000065010.1"/>
    <property type="gene ID" value="ENSSTUG00000027811.1"/>
</dbReference>
<keyword evidence="7 13" id="KW-0812">Transmembrane</keyword>
<evidence type="ECO:0000256" key="2">
    <source>
        <dbReference type="ARBA" id="ARBA00004221"/>
    </source>
</evidence>
<evidence type="ECO:0000256" key="7">
    <source>
        <dbReference type="ARBA" id="ARBA00022692"/>
    </source>
</evidence>
<protein>
    <recommendedName>
        <fullName evidence="13">Choline transporter-like protein</fullName>
    </recommendedName>
</protein>
<dbReference type="PANTHER" id="PTHR12385:SF37">
    <property type="entry name" value="CHOLINE TRANSPORTER-LIKE PROTEIN 4"/>
    <property type="match status" value="1"/>
</dbReference>
<comment type="subcellular location">
    <subcellularLocation>
        <location evidence="2">Apical cell membrane</location>
    </subcellularLocation>
    <subcellularLocation>
        <location evidence="13">Cell membrane</location>
        <topology evidence="13">Multi-pass membrane protein</topology>
    </subcellularLocation>
    <subcellularLocation>
        <location evidence="1">Membrane</location>
        <topology evidence="1">Multi-pass membrane protein</topology>
    </subcellularLocation>
</comment>
<dbReference type="AlphaFoldDB" id="A0A674B0U6"/>
<feature type="transmembrane region" description="Helical" evidence="13">
    <location>
        <begin position="208"/>
        <end position="229"/>
    </location>
</feature>
<dbReference type="Pfam" id="PF04515">
    <property type="entry name" value="Choline_transpo"/>
    <property type="match status" value="1"/>
</dbReference>
<feature type="transmembrane region" description="Helical" evidence="13">
    <location>
        <begin position="392"/>
        <end position="416"/>
    </location>
</feature>
<evidence type="ECO:0000256" key="8">
    <source>
        <dbReference type="ARBA" id="ARBA00022989"/>
    </source>
</evidence>
<evidence type="ECO:0000256" key="3">
    <source>
        <dbReference type="ARBA" id="ARBA00007168"/>
    </source>
</evidence>
<dbReference type="Proteomes" id="UP000472277">
    <property type="component" value="Chromosome 36"/>
</dbReference>
<keyword evidence="10" id="KW-0325">Glycoprotein</keyword>
<feature type="transmembrane region" description="Helical" evidence="13">
    <location>
        <begin position="535"/>
        <end position="556"/>
    </location>
</feature>
<evidence type="ECO:0000256" key="1">
    <source>
        <dbReference type="ARBA" id="ARBA00004141"/>
    </source>
</evidence>
<sequence length="606" mass="68643">MGGVASQPREWAHSQFSWLYGDPRHVLYPRNSTGMFCGIGLNVAQPSVFYFDILKCATSINVMAAVLNGLQCPTTQVCVEKCPDVFWALNPLAYLPEAKPQDYFNQSLCVPSFDLASTKLVSPILFLRRFVNSLLQIAMVVSFLFLLLLRFIAPVMVWVLIFGVLAVGAYGIYHCWWEYDNYRKSTVSITDIGFTTDFKVYLQVKETWLAFLIIISVVEGILLLTLIFLRTRILIAIALIQESSKAVSHMMSTLFYPLVTFVLLVVCVAYWGITALYLATSGIPVYKVVTLNSTQGNCGQIGGNVTCDPQVNYSWCPSARCIFIKYNNEGLLQRNLFNLQIYNVVAFLWCINFVIALGQCTLAGAFASYYWAFSKPSDIPTFPLSQAFIRTLRYHVGSLAFGALILTLIQVVRIILEYLDHKTRAAQNPCARFLMCCLKCCFWCLEKFIKFLNRNAYIMIAVYGKNFCVSAKNAFMLLMRNIVRVVVLDKVTDLLLFFGKLLVVGGVGVLAFFFFSGRIRLPGSNFRTEMLNYYWMPIIVVVVGAYLIAHGFFSVYNMCVDTLFLCFLEDLERHDGTMQKPYYMSKNLMKILNKKNKGPKKGKGKD</sequence>
<keyword evidence="4" id="KW-0813">Transport</keyword>
<evidence type="ECO:0000256" key="10">
    <source>
        <dbReference type="ARBA" id="ARBA00023180"/>
    </source>
</evidence>
<proteinExistence type="inferred from homology"/>
<evidence type="ECO:0000256" key="6">
    <source>
        <dbReference type="ARBA" id="ARBA00022475"/>
    </source>
</evidence>
<keyword evidence="6" id="KW-1003">Cell membrane</keyword>
<gene>
    <name evidence="14" type="primary">LOC115176006</name>
</gene>
<organism evidence="14 15">
    <name type="scientific">Salmo trutta</name>
    <name type="common">Brown trout</name>
    <dbReference type="NCBI Taxonomy" id="8032"/>
    <lineage>
        <taxon>Eukaryota</taxon>
        <taxon>Metazoa</taxon>
        <taxon>Chordata</taxon>
        <taxon>Craniata</taxon>
        <taxon>Vertebrata</taxon>
        <taxon>Euteleostomi</taxon>
        <taxon>Actinopterygii</taxon>
        <taxon>Neopterygii</taxon>
        <taxon>Teleostei</taxon>
        <taxon>Protacanthopterygii</taxon>
        <taxon>Salmoniformes</taxon>
        <taxon>Salmonidae</taxon>
        <taxon>Salmoninae</taxon>
        <taxon>Salmo</taxon>
    </lineage>
</organism>
<comment type="function">
    <text evidence="13">Choline transporter.</text>
</comment>
<comment type="similarity">
    <text evidence="3 13">Belongs to the CTL (choline transporter-like) family.</text>
</comment>
<feature type="transmembrane region" description="Helical" evidence="13">
    <location>
        <begin position="254"/>
        <end position="278"/>
    </location>
</feature>
<dbReference type="GeneTree" id="ENSGT00940000160576"/>
<evidence type="ECO:0000313" key="14">
    <source>
        <dbReference type="Ensembl" id="ENSSTUP00000065010.1"/>
    </source>
</evidence>
<dbReference type="GO" id="GO:0015297">
    <property type="term" value="F:antiporter activity"/>
    <property type="evidence" value="ECO:0007669"/>
    <property type="project" value="UniProtKB-KW"/>
</dbReference>
<feature type="transmembrane region" description="Helical" evidence="13">
    <location>
        <begin position="130"/>
        <end position="149"/>
    </location>
</feature>